<comment type="caution">
    <text evidence="1">The sequence shown here is derived from an EMBL/GenBank/DDBJ whole genome shotgun (WGS) entry which is preliminary data.</text>
</comment>
<accession>A0A5C5GCT0</accession>
<name>A0A5C5GCT0_9RHOB</name>
<reference evidence="1 2" key="1">
    <citation type="submission" date="2019-06" db="EMBL/GenBank/DDBJ databases">
        <title>Genome of new Rhodobacteraceae sp. SM1903.</title>
        <authorList>
            <person name="Ren X."/>
        </authorList>
    </citation>
    <scope>NUCLEOTIDE SEQUENCE [LARGE SCALE GENOMIC DNA]</scope>
    <source>
        <strain evidence="1 2">SM1903</strain>
    </source>
</reference>
<dbReference type="RefSeq" id="WP_140192979.1">
    <property type="nucleotide sequence ID" value="NZ_CP065915.1"/>
</dbReference>
<dbReference type="OrthoDB" id="7861600at2"/>
<keyword evidence="2" id="KW-1185">Reference proteome</keyword>
<organism evidence="1 2">
    <name type="scientific">Pelagovum pacificum</name>
    <dbReference type="NCBI Taxonomy" id="2588711"/>
    <lineage>
        <taxon>Bacteria</taxon>
        <taxon>Pseudomonadati</taxon>
        <taxon>Pseudomonadota</taxon>
        <taxon>Alphaproteobacteria</taxon>
        <taxon>Rhodobacterales</taxon>
        <taxon>Paracoccaceae</taxon>
        <taxon>Pelagovum</taxon>
    </lineage>
</organism>
<sequence>MSVDFGEPTLTGLVILLFAALLRFGSKLSDAVVYRLQVVRGRAVLHMPIVDHLPKGADVEELETIVGDLVRAQNWTRLSEVLTLLSHQPADATDGRRLYEVAMARAVASIRWAGGLAVVRDRLARYEEAAAVGDPQLEAIRARALTEAVRLAGAQPASIAARALRRSWAEDIGQLLGASRQRVSRVPALAEAAFHAGCALPGAEGRVPGRFQVWRDADACDPRSCIAYARWLRQHGTASAISAHLTVTHAAIRWFGTPAPFIETALALAGERPLNRVPGLDVGALLVRLADIADSQPGQVLANRVAAKALADGDELLARTVLSRHIRIIVTTEWPDADTVLALYWRATQGARPALPSRDLRDDPFVRGAV</sequence>
<gene>
    <name evidence="1" type="ORF">FHY64_03110</name>
</gene>
<dbReference type="EMBL" id="VFFF01000001">
    <property type="protein sequence ID" value="TNY32300.1"/>
    <property type="molecule type" value="Genomic_DNA"/>
</dbReference>
<protein>
    <submittedName>
        <fullName evidence="1">Uncharacterized protein</fullName>
    </submittedName>
</protein>
<dbReference type="AlphaFoldDB" id="A0A5C5GCT0"/>
<evidence type="ECO:0000313" key="2">
    <source>
        <dbReference type="Proteomes" id="UP000314011"/>
    </source>
</evidence>
<evidence type="ECO:0000313" key="1">
    <source>
        <dbReference type="EMBL" id="TNY32300.1"/>
    </source>
</evidence>
<proteinExistence type="predicted"/>
<dbReference type="Proteomes" id="UP000314011">
    <property type="component" value="Unassembled WGS sequence"/>
</dbReference>